<dbReference type="Proteomes" id="UP001228044">
    <property type="component" value="Unassembled WGS sequence"/>
</dbReference>
<evidence type="ECO:0000313" key="2">
    <source>
        <dbReference type="Proteomes" id="UP001228044"/>
    </source>
</evidence>
<evidence type="ECO:0000313" key="1">
    <source>
        <dbReference type="EMBL" id="MDN3919634.1"/>
    </source>
</evidence>
<proteinExistence type="predicted"/>
<protein>
    <submittedName>
        <fullName evidence="1">Uncharacterized protein</fullName>
    </submittedName>
</protein>
<organism evidence="1 2">
    <name type="scientific">Roseateles violae</name>
    <dbReference type="NCBI Taxonomy" id="3058042"/>
    <lineage>
        <taxon>Bacteria</taxon>
        <taxon>Pseudomonadati</taxon>
        <taxon>Pseudomonadota</taxon>
        <taxon>Betaproteobacteria</taxon>
        <taxon>Burkholderiales</taxon>
        <taxon>Sphaerotilaceae</taxon>
        <taxon>Roseateles</taxon>
    </lineage>
</organism>
<gene>
    <name evidence="1" type="ORF">QWJ38_04980</name>
</gene>
<comment type="caution">
    <text evidence="1">The sequence shown here is derived from an EMBL/GenBank/DDBJ whole genome shotgun (WGS) entry which is preliminary data.</text>
</comment>
<sequence length="159" mass="17034">MSRASIKRLLGAGLLMAVALPARAELSPMLYLCWARQAPEALQVQVLNIETEPVQGEPELIARVASLRVTAVRRSADGLKPGAQIRIRQIESKHKPAAGAPMPGPAPMPSLQQGQALSAFLEPDGQLRGFYQPAARGQSFSPYLWADEADPAQRAAPSC</sequence>
<dbReference type="EMBL" id="JAUHHC010000001">
    <property type="protein sequence ID" value="MDN3919634.1"/>
    <property type="molecule type" value="Genomic_DNA"/>
</dbReference>
<name>A0ABT8DTJ4_9BURK</name>
<accession>A0ABT8DTJ4</accession>
<reference evidence="1 2" key="1">
    <citation type="submission" date="2023-06" db="EMBL/GenBank/DDBJ databases">
        <title>Pelomonas sp. PFR6 16S ribosomal RNA gene Genome sequencing and assembly.</title>
        <authorList>
            <person name="Woo H."/>
        </authorList>
    </citation>
    <scope>NUCLEOTIDE SEQUENCE [LARGE SCALE GENOMIC DNA]</scope>
    <source>
        <strain evidence="1 2">PFR6</strain>
    </source>
</reference>
<keyword evidence="2" id="KW-1185">Reference proteome</keyword>
<dbReference type="RefSeq" id="WP_290357931.1">
    <property type="nucleotide sequence ID" value="NZ_JAUHHC010000001.1"/>
</dbReference>